<dbReference type="AlphaFoldDB" id="G2XU95"/>
<name>G2XU95_BOTF4</name>
<reference evidence="3" key="1">
    <citation type="journal article" date="2011" name="PLoS Genet.">
        <title>Genomic analysis of the necrotrophic fungal pathogens Sclerotinia sclerotiorum and Botrytis cinerea.</title>
        <authorList>
            <person name="Amselem J."/>
            <person name="Cuomo C.A."/>
            <person name="van Kan J.A."/>
            <person name="Viaud M."/>
            <person name="Benito E.P."/>
            <person name="Couloux A."/>
            <person name="Coutinho P.M."/>
            <person name="de Vries R.P."/>
            <person name="Dyer P.S."/>
            <person name="Fillinger S."/>
            <person name="Fournier E."/>
            <person name="Gout L."/>
            <person name="Hahn M."/>
            <person name="Kohn L."/>
            <person name="Lapalu N."/>
            <person name="Plummer K.M."/>
            <person name="Pradier J.M."/>
            <person name="Quevillon E."/>
            <person name="Sharon A."/>
            <person name="Simon A."/>
            <person name="ten Have A."/>
            <person name="Tudzynski B."/>
            <person name="Tudzynski P."/>
            <person name="Wincker P."/>
            <person name="Andrew M."/>
            <person name="Anthouard V."/>
            <person name="Beever R.E."/>
            <person name="Beffa R."/>
            <person name="Benoit I."/>
            <person name="Bouzid O."/>
            <person name="Brault B."/>
            <person name="Chen Z."/>
            <person name="Choquer M."/>
            <person name="Collemare J."/>
            <person name="Cotton P."/>
            <person name="Danchin E.G."/>
            <person name="Da Silva C."/>
            <person name="Gautier A."/>
            <person name="Giraud C."/>
            <person name="Giraud T."/>
            <person name="Gonzalez C."/>
            <person name="Grossetete S."/>
            <person name="Guldener U."/>
            <person name="Henrissat B."/>
            <person name="Howlett B.J."/>
            <person name="Kodira C."/>
            <person name="Kretschmer M."/>
            <person name="Lappartient A."/>
            <person name="Leroch M."/>
            <person name="Levis C."/>
            <person name="Mauceli E."/>
            <person name="Neuveglise C."/>
            <person name="Oeser B."/>
            <person name="Pearson M."/>
            <person name="Poulain J."/>
            <person name="Poussereau N."/>
            <person name="Quesneville H."/>
            <person name="Rascle C."/>
            <person name="Schumacher J."/>
            <person name="Segurens B."/>
            <person name="Sexton A."/>
            <person name="Silva E."/>
            <person name="Sirven C."/>
            <person name="Soanes D.M."/>
            <person name="Talbot N.J."/>
            <person name="Templeton M."/>
            <person name="Yandava C."/>
            <person name="Yarden O."/>
            <person name="Zeng Q."/>
            <person name="Rollins J.A."/>
            <person name="Lebrun M.H."/>
            <person name="Dickman M."/>
        </authorList>
    </citation>
    <scope>NUCLEOTIDE SEQUENCE [LARGE SCALE GENOMIC DNA]</scope>
    <source>
        <strain evidence="3">T4</strain>
    </source>
</reference>
<feature type="compositionally biased region" description="Basic and acidic residues" evidence="1">
    <location>
        <begin position="44"/>
        <end position="57"/>
    </location>
</feature>
<organism evidence="2 3">
    <name type="scientific">Botryotinia fuckeliana (strain T4)</name>
    <name type="common">Noble rot fungus</name>
    <name type="synonym">Botrytis cinerea</name>
    <dbReference type="NCBI Taxonomy" id="999810"/>
    <lineage>
        <taxon>Eukaryota</taxon>
        <taxon>Fungi</taxon>
        <taxon>Dikarya</taxon>
        <taxon>Ascomycota</taxon>
        <taxon>Pezizomycotina</taxon>
        <taxon>Leotiomycetes</taxon>
        <taxon>Helotiales</taxon>
        <taxon>Sclerotiniaceae</taxon>
        <taxon>Botrytis</taxon>
    </lineage>
</organism>
<evidence type="ECO:0000313" key="2">
    <source>
        <dbReference type="EMBL" id="CCD44118.1"/>
    </source>
</evidence>
<dbReference type="EMBL" id="FQ790269">
    <property type="protein sequence ID" value="CCD44118.1"/>
    <property type="molecule type" value="Genomic_DNA"/>
</dbReference>
<dbReference type="InParanoid" id="G2XU95"/>
<accession>G2XU95</accession>
<sequence length="57" mass="6841">MRIMLWPGTDYEGLLLSQTDYLKSQSPVHHRKLRPLKPRLMHTKSLDRISRPHFNDE</sequence>
<dbReference type="Proteomes" id="UP000008177">
    <property type="component" value="Unplaced contigs"/>
</dbReference>
<gene>
    <name evidence="2" type="ORF">BofuT4_uP060650.1</name>
</gene>
<dbReference type="HOGENOM" id="CLU_2996265_0_0_1"/>
<evidence type="ECO:0000256" key="1">
    <source>
        <dbReference type="SAM" id="MobiDB-lite"/>
    </source>
</evidence>
<protein>
    <submittedName>
        <fullName evidence="2">Uncharacterized protein</fullName>
    </submittedName>
</protein>
<evidence type="ECO:0000313" key="3">
    <source>
        <dbReference type="Proteomes" id="UP000008177"/>
    </source>
</evidence>
<feature type="region of interest" description="Disordered" evidence="1">
    <location>
        <begin position="36"/>
        <end position="57"/>
    </location>
</feature>
<proteinExistence type="predicted"/>